<dbReference type="Gene3D" id="6.10.250.3200">
    <property type="match status" value="2"/>
</dbReference>
<proteinExistence type="predicted"/>
<dbReference type="RefSeq" id="WP_036312422.1">
    <property type="nucleotide sequence ID" value="NZ_JRQD01000002.1"/>
</dbReference>
<protein>
    <recommendedName>
        <fullName evidence="4">Methyl-accepting chemotaxis protein</fullName>
    </recommendedName>
</protein>
<keyword evidence="1" id="KW-0175">Coiled coil</keyword>
<accession>A0A0A0BHE1</accession>
<reference evidence="2 3" key="1">
    <citation type="submission" date="2014-09" db="EMBL/GenBank/DDBJ databases">
        <authorList>
            <person name="Grob C."/>
            <person name="Taubert M."/>
            <person name="Howat A.M."/>
            <person name="Burns O.J."/>
            <person name="Dixon J.L."/>
            <person name="Chen Y."/>
            <person name="Murrell J.C."/>
        </authorList>
    </citation>
    <scope>NUCLEOTIDE SEQUENCE [LARGE SCALE GENOMIC DNA]</scope>
    <source>
        <strain evidence="2">L4</strain>
    </source>
</reference>
<name>A0A0A0BHE1_9GAMM</name>
<dbReference type="AlphaFoldDB" id="A0A0A0BHE1"/>
<evidence type="ECO:0000256" key="1">
    <source>
        <dbReference type="SAM" id="Coils"/>
    </source>
</evidence>
<dbReference type="Proteomes" id="UP000029999">
    <property type="component" value="Unassembled WGS sequence"/>
</dbReference>
<feature type="coiled-coil region" evidence="1">
    <location>
        <begin position="138"/>
        <end position="165"/>
    </location>
</feature>
<dbReference type="STRING" id="392484.LP43_0875"/>
<comment type="caution">
    <text evidence="2">The sequence shown here is derived from an EMBL/GenBank/DDBJ whole genome shotgun (WGS) entry which is preliminary data.</text>
</comment>
<evidence type="ECO:0000313" key="2">
    <source>
        <dbReference type="EMBL" id="KGM07265.1"/>
    </source>
</evidence>
<dbReference type="SUPFAM" id="SSF58104">
    <property type="entry name" value="Methyl-accepting chemotaxis protein (MCP) signaling domain"/>
    <property type="match status" value="1"/>
</dbReference>
<evidence type="ECO:0008006" key="4">
    <source>
        <dbReference type="Google" id="ProtNLM"/>
    </source>
</evidence>
<gene>
    <name evidence="2" type="ORF">LP43_0875</name>
</gene>
<sequence>MTGSLTHVAQQQLLQIVSELQTELEQLQPLLKQMHLLSSNAVSSAARAGSEGDAFRVLTQAIQQLGQDIKNDVQQAQKKLVEITHEQDTTALKRMARQLNNALSELPVAIRKGEYLAIFASVEAAHADMHGESFDSVASMLKQLINDLRRQVAQQQEKMTKFMEID</sequence>
<organism evidence="2 3">
    <name type="scientific">Methylophaga thiooxydans</name>
    <dbReference type="NCBI Taxonomy" id="392484"/>
    <lineage>
        <taxon>Bacteria</taxon>
        <taxon>Pseudomonadati</taxon>
        <taxon>Pseudomonadota</taxon>
        <taxon>Gammaproteobacteria</taxon>
        <taxon>Thiotrichales</taxon>
        <taxon>Piscirickettsiaceae</taxon>
        <taxon>Methylophaga</taxon>
    </lineage>
</organism>
<evidence type="ECO:0000313" key="3">
    <source>
        <dbReference type="Proteomes" id="UP000029999"/>
    </source>
</evidence>
<dbReference type="EMBL" id="JRQD01000002">
    <property type="protein sequence ID" value="KGM07265.1"/>
    <property type="molecule type" value="Genomic_DNA"/>
</dbReference>